<accession>B6CMF5</accession>
<dbReference type="GO" id="GO:0004252">
    <property type="term" value="F:serine-type endopeptidase activity"/>
    <property type="evidence" value="ECO:0007669"/>
    <property type="project" value="InterPro"/>
</dbReference>
<organism evidence="7">
    <name type="scientific">Helicoverpa armigera</name>
    <name type="common">Cotton bollworm</name>
    <name type="synonym">Heliothis armigera</name>
    <dbReference type="NCBI Taxonomy" id="29058"/>
    <lineage>
        <taxon>Eukaryota</taxon>
        <taxon>Metazoa</taxon>
        <taxon>Ecdysozoa</taxon>
        <taxon>Arthropoda</taxon>
        <taxon>Hexapoda</taxon>
        <taxon>Insecta</taxon>
        <taxon>Pterygota</taxon>
        <taxon>Neoptera</taxon>
        <taxon>Endopterygota</taxon>
        <taxon>Lepidoptera</taxon>
        <taxon>Glossata</taxon>
        <taxon>Ditrysia</taxon>
        <taxon>Noctuoidea</taxon>
        <taxon>Noctuidae</taxon>
        <taxon>Heliothinae</taxon>
        <taxon>Helicoverpa</taxon>
    </lineage>
</organism>
<dbReference type="InterPro" id="IPR050430">
    <property type="entry name" value="Peptidase_S1"/>
</dbReference>
<dbReference type="SMART" id="SM00020">
    <property type="entry name" value="Tryp_SPc"/>
    <property type="match status" value="1"/>
</dbReference>
<dbReference type="OrthoDB" id="8189841at2759"/>
<evidence type="ECO:0000256" key="5">
    <source>
        <dbReference type="SAM" id="SignalP"/>
    </source>
</evidence>
<dbReference type="GO" id="GO:0006508">
    <property type="term" value="P:proteolysis"/>
    <property type="evidence" value="ECO:0007669"/>
    <property type="project" value="UniProtKB-KW"/>
</dbReference>
<name>B6CMF5_HELAM</name>
<dbReference type="InterPro" id="IPR009003">
    <property type="entry name" value="Peptidase_S1_PA"/>
</dbReference>
<keyword evidence="1" id="KW-0645">Protease</keyword>
<feature type="non-terminal residue" evidence="7">
    <location>
        <position position="164"/>
    </location>
</feature>
<proteinExistence type="evidence at transcript level"/>
<feature type="domain" description="Peptidase S1" evidence="6">
    <location>
        <begin position="25"/>
        <end position="164"/>
    </location>
</feature>
<reference evidence="7" key="1">
    <citation type="journal article" date="2008" name="Insect Biochem. Mol. Biol.">
        <title>Proteomic analysis of the peritrophic matrix from the gut of the caterpillar, Helicoverpa armigera.</title>
        <authorList>
            <person name="Campbell P.M."/>
            <person name="Cao A.T."/>
            <person name="Hines E.R."/>
            <person name="East P.D."/>
            <person name="Gordon K.H."/>
        </authorList>
    </citation>
    <scope>NUCLEOTIDE SEQUENCE</scope>
</reference>
<dbReference type="InterPro" id="IPR001254">
    <property type="entry name" value="Trypsin_dom"/>
</dbReference>
<evidence type="ECO:0000256" key="4">
    <source>
        <dbReference type="ARBA" id="ARBA00023157"/>
    </source>
</evidence>
<evidence type="ECO:0000259" key="6">
    <source>
        <dbReference type="PROSITE" id="PS50240"/>
    </source>
</evidence>
<keyword evidence="5" id="KW-0732">Signal</keyword>
<dbReference type="InterPro" id="IPR043504">
    <property type="entry name" value="Peptidase_S1_PA_chymotrypsin"/>
</dbReference>
<dbReference type="Gene3D" id="2.40.10.10">
    <property type="entry name" value="Trypsin-like serine proteases"/>
    <property type="match status" value="1"/>
</dbReference>
<evidence type="ECO:0000256" key="1">
    <source>
        <dbReference type="ARBA" id="ARBA00022670"/>
    </source>
</evidence>
<evidence type="ECO:0000256" key="2">
    <source>
        <dbReference type="ARBA" id="ARBA00022801"/>
    </source>
</evidence>
<feature type="signal peptide" evidence="5">
    <location>
        <begin position="1"/>
        <end position="21"/>
    </location>
</feature>
<dbReference type="PROSITE" id="PS50240">
    <property type="entry name" value="TRYPSIN_DOM"/>
    <property type="match status" value="1"/>
</dbReference>
<feature type="chain" id="PRO_5002843570" evidence="5">
    <location>
        <begin position="22"/>
        <end position="164"/>
    </location>
</feature>
<dbReference type="PANTHER" id="PTHR24276:SF96">
    <property type="entry name" value="PEPTIDASE S1 DOMAIN-CONTAINING PROTEIN"/>
    <property type="match status" value="1"/>
</dbReference>
<evidence type="ECO:0000313" key="7">
    <source>
        <dbReference type="EMBL" id="ACB54945.1"/>
    </source>
</evidence>
<dbReference type="Pfam" id="PF00089">
    <property type="entry name" value="Trypsin"/>
    <property type="match status" value="1"/>
</dbReference>
<dbReference type="PANTHER" id="PTHR24276">
    <property type="entry name" value="POLYSERASE-RELATED"/>
    <property type="match status" value="1"/>
</dbReference>
<keyword evidence="4" id="KW-1015">Disulfide bond</keyword>
<keyword evidence="2" id="KW-0378">Hydrolase</keyword>
<dbReference type="AlphaFoldDB" id="B6CMF5"/>
<protein>
    <submittedName>
        <fullName evidence="7">Azurocidin-like serine proteinase</fullName>
    </submittedName>
</protein>
<sequence length="164" mass="17775">MNKFVILCVVALYGASYSVEGASRIIGGTVATGNEYNYMVSLQRISEVAQLTRGHRCGGALITLSHALTAASCLHNNNQLIVASEHRLFGGATRLDDDSNEYRVRNVANFTIHPEFNPSQRFNYDIAVITTVSPFSNVAVSTLRLPTEDIGIQLEPGCTTPGWG</sequence>
<keyword evidence="3" id="KW-0720">Serine protease</keyword>
<dbReference type="EMBL" id="EU325555">
    <property type="protein sequence ID" value="ACB54945.1"/>
    <property type="molecule type" value="mRNA"/>
</dbReference>
<evidence type="ECO:0000256" key="3">
    <source>
        <dbReference type="ARBA" id="ARBA00022825"/>
    </source>
</evidence>
<dbReference type="SUPFAM" id="SSF50494">
    <property type="entry name" value="Trypsin-like serine proteases"/>
    <property type="match status" value="1"/>
</dbReference>